<sequence>MTGIARDALTAITRERPRLAYIGPLTGATAALYPAAGELFPLATFTSALETAAAELGDATFGLTLGRRFHVSALGKLGALMQAAPSVGEAVAAFVHYFSLVQTNSVSCLAVSNGVARLSYAIIDPTVRCRVQDANFTLAMEDGFMRVLLGEAWRKLGVELAHDPAEALGAYRGHFGCPLRFGTAQNALLFPASFLALSPLGADDGRYAALRAELDDELGAREQRLELRHGLEAWIAACLCNGLRADVADAAADFGMSLRSLQRRLKTLGLNFAELRNGVRGRLAEALLGQTDLPVTAIGERLGYSEISAFSRAFRARTGFAPAAYRQQARARLS</sequence>
<dbReference type="Gene3D" id="1.10.10.60">
    <property type="entry name" value="Homeodomain-like"/>
    <property type="match status" value="1"/>
</dbReference>
<dbReference type="PROSITE" id="PS01124">
    <property type="entry name" value="HTH_ARAC_FAMILY_2"/>
    <property type="match status" value="1"/>
</dbReference>
<evidence type="ECO:0000313" key="6">
    <source>
        <dbReference type="Proteomes" id="UP000553706"/>
    </source>
</evidence>
<reference evidence="5 6" key="1">
    <citation type="submission" date="2020-08" db="EMBL/GenBank/DDBJ databases">
        <title>Genomic Encyclopedia of Type Strains, Phase IV (KMG-IV): sequencing the most valuable type-strain genomes for metagenomic binning, comparative biology and taxonomic classification.</title>
        <authorList>
            <person name="Goeker M."/>
        </authorList>
    </citation>
    <scope>NUCLEOTIDE SEQUENCE [LARGE SCALE GENOMIC DNA]</scope>
    <source>
        <strain evidence="5 6">DSM 27026</strain>
    </source>
</reference>
<dbReference type="EMBL" id="JACHFJ010000001">
    <property type="protein sequence ID" value="MBB5372192.1"/>
    <property type="molecule type" value="Genomic_DNA"/>
</dbReference>
<gene>
    <name evidence="5" type="ORF">HNP71_000416</name>
</gene>
<comment type="caution">
    <text evidence="5">The sequence shown here is derived from an EMBL/GenBank/DDBJ whole genome shotgun (WGS) entry which is preliminary data.</text>
</comment>
<protein>
    <submittedName>
        <fullName evidence="5">AraC-like DNA-binding protein</fullName>
    </submittedName>
</protein>
<evidence type="ECO:0000313" key="5">
    <source>
        <dbReference type="EMBL" id="MBB5372192.1"/>
    </source>
</evidence>
<dbReference type="Pfam" id="PF12833">
    <property type="entry name" value="HTH_18"/>
    <property type="match status" value="1"/>
</dbReference>
<proteinExistence type="predicted"/>
<dbReference type="InterPro" id="IPR018060">
    <property type="entry name" value="HTH_AraC"/>
</dbReference>
<dbReference type="PANTHER" id="PTHR47894">
    <property type="entry name" value="HTH-TYPE TRANSCRIPTIONAL REGULATOR GADX"/>
    <property type="match status" value="1"/>
</dbReference>
<keyword evidence="6" id="KW-1185">Reference proteome</keyword>
<organism evidence="5 6">
    <name type="scientific">Acidocella aromatica</name>
    <dbReference type="NCBI Taxonomy" id="1303579"/>
    <lineage>
        <taxon>Bacteria</taxon>
        <taxon>Pseudomonadati</taxon>
        <taxon>Pseudomonadota</taxon>
        <taxon>Alphaproteobacteria</taxon>
        <taxon>Acetobacterales</taxon>
        <taxon>Acidocellaceae</taxon>
        <taxon>Acidocella</taxon>
    </lineage>
</organism>
<dbReference type="GO" id="GO:0005829">
    <property type="term" value="C:cytosol"/>
    <property type="evidence" value="ECO:0007669"/>
    <property type="project" value="TreeGrafter"/>
</dbReference>
<feature type="domain" description="HTH araC/xylS-type" evidence="4">
    <location>
        <begin position="229"/>
        <end position="328"/>
    </location>
</feature>
<evidence type="ECO:0000256" key="1">
    <source>
        <dbReference type="ARBA" id="ARBA00023015"/>
    </source>
</evidence>
<dbReference type="Pfam" id="PF12625">
    <property type="entry name" value="Arabinose_bd"/>
    <property type="match status" value="1"/>
</dbReference>
<dbReference type="Proteomes" id="UP000553706">
    <property type="component" value="Unassembled WGS sequence"/>
</dbReference>
<evidence type="ECO:0000256" key="3">
    <source>
        <dbReference type="ARBA" id="ARBA00023163"/>
    </source>
</evidence>
<evidence type="ECO:0000259" key="4">
    <source>
        <dbReference type="PROSITE" id="PS01124"/>
    </source>
</evidence>
<dbReference type="GO" id="GO:0003700">
    <property type="term" value="F:DNA-binding transcription factor activity"/>
    <property type="evidence" value="ECO:0007669"/>
    <property type="project" value="InterPro"/>
</dbReference>
<name>A0A840VPH2_9PROT</name>
<dbReference type="InterPro" id="IPR032687">
    <property type="entry name" value="AraC-type_N"/>
</dbReference>
<evidence type="ECO:0000256" key="2">
    <source>
        <dbReference type="ARBA" id="ARBA00023125"/>
    </source>
</evidence>
<dbReference type="RefSeq" id="WP_183265178.1">
    <property type="nucleotide sequence ID" value="NZ_JACHFJ010000001.1"/>
</dbReference>
<keyword evidence="2 5" id="KW-0238">DNA-binding</keyword>
<dbReference type="GO" id="GO:0000976">
    <property type="term" value="F:transcription cis-regulatory region binding"/>
    <property type="evidence" value="ECO:0007669"/>
    <property type="project" value="TreeGrafter"/>
</dbReference>
<dbReference type="PANTHER" id="PTHR47894:SF1">
    <property type="entry name" value="HTH-TYPE TRANSCRIPTIONAL REGULATOR VQSM"/>
    <property type="match status" value="1"/>
</dbReference>
<accession>A0A840VPH2</accession>
<keyword evidence="1" id="KW-0805">Transcription regulation</keyword>
<dbReference type="InterPro" id="IPR009057">
    <property type="entry name" value="Homeodomain-like_sf"/>
</dbReference>
<keyword evidence="3" id="KW-0804">Transcription</keyword>
<dbReference type="AlphaFoldDB" id="A0A840VPH2"/>
<dbReference type="SUPFAM" id="SSF46689">
    <property type="entry name" value="Homeodomain-like"/>
    <property type="match status" value="1"/>
</dbReference>
<dbReference type="SMART" id="SM00342">
    <property type="entry name" value="HTH_ARAC"/>
    <property type="match status" value="1"/>
</dbReference>